<dbReference type="InterPro" id="IPR007569">
    <property type="entry name" value="DUF559"/>
</dbReference>
<evidence type="ECO:0000313" key="3">
    <source>
        <dbReference type="Proteomes" id="UP000306635"/>
    </source>
</evidence>
<evidence type="ECO:0000259" key="1">
    <source>
        <dbReference type="Pfam" id="PF04480"/>
    </source>
</evidence>
<dbReference type="PANTHER" id="PTHR38590">
    <property type="entry name" value="BLL0828 PROTEIN"/>
    <property type="match status" value="1"/>
</dbReference>
<dbReference type="InterPro" id="IPR011335">
    <property type="entry name" value="Restrct_endonuc-II-like"/>
</dbReference>
<sequence>MSSHLTQYSKQLRTDQTEAERALWHHIRGHRFLGLKFRRQKIIGPYIVDFICHERMLIIELDGGQHLDSSTDRERDAWLKSRGFTVLRFWNHDVLLKMDSVLEAIRLMLESDSVPSPQPSP</sequence>
<dbReference type="PANTHER" id="PTHR38590:SF1">
    <property type="entry name" value="BLL0828 PROTEIN"/>
    <property type="match status" value="1"/>
</dbReference>
<dbReference type="OrthoDB" id="9798754at2"/>
<feature type="domain" description="DUF559" evidence="1">
    <location>
        <begin position="4"/>
        <end position="109"/>
    </location>
</feature>
<protein>
    <submittedName>
        <fullName evidence="2">Endonuclease domain-containing protein</fullName>
    </submittedName>
</protein>
<proteinExistence type="predicted"/>
<keyword evidence="2" id="KW-0378">Hydrolase</keyword>
<name>A0A5R9R533_9PSED</name>
<accession>A0A5R9R533</accession>
<dbReference type="InterPro" id="IPR047216">
    <property type="entry name" value="Endonuclease_DUF559_bact"/>
</dbReference>
<dbReference type="AlphaFoldDB" id="A0A5R9R533"/>
<dbReference type="SUPFAM" id="SSF52980">
    <property type="entry name" value="Restriction endonuclease-like"/>
    <property type="match status" value="1"/>
</dbReference>
<dbReference type="EMBL" id="SWDV01000012">
    <property type="protein sequence ID" value="TLX77871.1"/>
    <property type="molecule type" value="Genomic_DNA"/>
</dbReference>
<dbReference type="Proteomes" id="UP000306635">
    <property type="component" value="Unassembled WGS sequence"/>
</dbReference>
<dbReference type="CDD" id="cd01038">
    <property type="entry name" value="Endonuclease_DUF559"/>
    <property type="match status" value="1"/>
</dbReference>
<dbReference type="Pfam" id="PF04480">
    <property type="entry name" value="DUF559"/>
    <property type="match status" value="1"/>
</dbReference>
<keyword evidence="3" id="KW-1185">Reference proteome</keyword>
<organism evidence="2 3">
    <name type="scientific">Pseudomonas nicosulfuronedens</name>
    <dbReference type="NCBI Taxonomy" id="2571105"/>
    <lineage>
        <taxon>Bacteria</taxon>
        <taxon>Pseudomonadati</taxon>
        <taxon>Pseudomonadota</taxon>
        <taxon>Gammaproteobacteria</taxon>
        <taxon>Pseudomonadales</taxon>
        <taxon>Pseudomonadaceae</taxon>
        <taxon>Pseudomonas</taxon>
    </lineage>
</organism>
<comment type="caution">
    <text evidence="2">The sequence shown here is derived from an EMBL/GenBank/DDBJ whole genome shotgun (WGS) entry which is preliminary data.</text>
</comment>
<keyword evidence="2" id="KW-0540">Nuclease</keyword>
<dbReference type="RefSeq" id="WP_138522455.1">
    <property type="nucleotide sequence ID" value="NZ_JAOCBK010000023.1"/>
</dbReference>
<evidence type="ECO:0000313" key="2">
    <source>
        <dbReference type="EMBL" id="TLX77871.1"/>
    </source>
</evidence>
<dbReference type="Gene3D" id="3.40.960.10">
    <property type="entry name" value="VSR Endonuclease"/>
    <property type="match status" value="1"/>
</dbReference>
<gene>
    <name evidence="2" type="ORF">FAS41_11980</name>
</gene>
<dbReference type="GO" id="GO:0004519">
    <property type="term" value="F:endonuclease activity"/>
    <property type="evidence" value="ECO:0007669"/>
    <property type="project" value="UniProtKB-KW"/>
</dbReference>
<keyword evidence="2" id="KW-0255">Endonuclease</keyword>
<reference evidence="2 3" key="1">
    <citation type="submission" date="2019-04" db="EMBL/GenBank/DDBJ databases">
        <authorList>
            <person name="Li M."/>
        </authorList>
    </citation>
    <scope>NUCLEOTIDE SEQUENCE [LARGE SCALE GENOMIC DNA]</scope>
    <source>
        <strain evidence="2 3">LAM1902</strain>
    </source>
</reference>